<evidence type="ECO:0000259" key="1">
    <source>
        <dbReference type="Pfam" id="PF22636"/>
    </source>
</evidence>
<dbReference type="AlphaFoldDB" id="A0A0R2P237"/>
<dbReference type="InterPro" id="IPR029069">
    <property type="entry name" value="HotDog_dom_sf"/>
</dbReference>
<dbReference type="PANTHER" id="PTHR36934:SF1">
    <property type="entry name" value="THIOESTERASE DOMAIN-CONTAINING PROTEIN"/>
    <property type="match status" value="1"/>
</dbReference>
<proteinExistence type="predicted"/>
<feature type="domain" description="Fluoroacetyl-CoA-specific thioesterase-like" evidence="1">
    <location>
        <begin position="17"/>
        <end position="119"/>
    </location>
</feature>
<evidence type="ECO:0000313" key="2">
    <source>
        <dbReference type="EMBL" id="KRO29949.1"/>
    </source>
</evidence>
<dbReference type="PANTHER" id="PTHR36934">
    <property type="entry name" value="BLR0278 PROTEIN"/>
    <property type="match status" value="1"/>
</dbReference>
<dbReference type="Pfam" id="PF22636">
    <property type="entry name" value="FlK"/>
    <property type="match status" value="1"/>
</dbReference>
<reference evidence="2 3" key="1">
    <citation type="submission" date="2015-10" db="EMBL/GenBank/DDBJ databases">
        <title>Metagenome-Assembled Genomes uncover a global brackish microbiome.</title>
        <authorList>
            <person name="Hugerth L.W."/>
            <person name="Larsson J."/>
            <person name="Alneberg J."/>
            <person name="Lindh M.V."/>
            <person name="Legrand C."/>
            <person name="Pinhassi J."/>
            <person name="Andersson A.F."/>
        </authorList>
    </citation>
    <scope>NUCLEOTIDE SEQUENCE [LARGE SCALE GENOMIC DNA]</scope>
    <source>
        <strain evidence="2">BACL2 MAG-120802-bin41</strain>
    </source>
</reference>
<evidence type="ECO:0000313" key="3">
    <source>
        <dbReference type="Proteomes" id="UP000053941"/>
    </source>
</evidence>
<accession>A0A0R2P237</accession>
<protein>
    <recommendedName>
        <fullName evidence="1">Fluoroacetyl-CoA-specific thioesterase-like domain-containing protein</fullName>
    </recommendedName>
</protein>
<comment type="caution">
    <text evidence="2">The sequence shown here is derived from an EMBL/GenBank/DDBJ whole genome shotgun (WGS) entry which is preliminary data.</text>
</comment>
<organism evidence="2 3">
    <name type="scientific">Actinobacteria bacterium BACL2 MAG-120802-bin41</name>
    <dbReference type="NCBI Taxonomy" id="1655568"/>
    <lineage>
        <taxon>Bacteria</taxon>
        <taxon>Bacillati</taxon>
        <taxon>Actinomycetota</taxon>
        <taxon>Actinomycetes</taxon>
        <taxon>Actinomycetes incertae sedis</taxon>
        <taxon>ac1 cluster</taxon>
    </lineage>
</organism>
<dbReference type="Gene3D" id="3.10.129.10">
    <property type="entry name" value="Hotdog Thioesterase"/>
    <property type="match status" value="1"/>
</dbReference>
<dbReference type="SUPFAM" id="SSF54637">
    <property type="entry name" value="Thioesterase/thiol ester dehydrase-isomerase"/>
    <property type="match status" value="1"/>
</dbReference>
<sequence>MQAELILGAVGISQMVVRPGDTALAHGSGDMPILSSSFLITLMESACNSAIAEFLENGETTTLTDMELEIHDALGIGSEIQGSATCVSYEGGFLTFACEIHDGSRLIAASVMRRALVERVTFLARTAALSLISEGK</sequence>
<dbReference type="EMBL" id="LIAS01000162">
    <property type="protein sequence ID" value="KRO29949.1"/>
    <property type="molecule type" value="Genomic_DNA"/>
</dbReference>
<dbReference type="InterPro" id="IPR025540">
    <property type="entry name" value="FlK"/>
</dbReference>
<gene>
    <name evidence="2" type="ORF">ABR60_00990</name>
</gene>
<dbReference type="InterPro" id="IPR054485">
    <property type="entry name" value="FlK-like_dom"/>
</dbReference>
<dbReference type="Proteomes" id="UP000053941">
    <property type="component" value="Unassembled WGS sequence"/>
</dbReference>
<name>A0A0R2P237_9ACTN</name>